<proteinExistence type="predicted"/>
<evidence type="ECO:0000313" key="2">
    <source>
        <dbReference type="Proteomes" id="UP000215914"/>
    </source>
</evidence>
<gene>
    <name evidence="1" type="ORF">HannXRQ_Chr16g0507711</name>
</gene>
<reference evidence="2" key="1">
    <citation type="journal article" date="2017" name="Nature">
        <title>The sunflower genome provides insights into oil metabolism, flowering and Asterid evolution.</title>
        <authorList>
            <person name="Badouin H."/>
            <person name="Gouzy J."/>
            <person name="Grassa C.J."/>
            <person name="Murat F."/>
            <person name="Staton S.E."/>
            <person name="Cottret L."/>
            <person name="Lelandais-Briere C."/>
            <person name="Owens G.L."/>
            <person name="Carrere S."/>
            <person name="Mayjonade B."/>
            <person name="Legrand L."/>
            <person name="Gill N."/>
            <person name="Kane N.C."/>
            <person name="Bowers J.E."/>
            <person name="Hubner S."/>
            <person name="Bellec A."/>
            <person name="Berard A."/>
            <person name="Berges H."/>
            <person name="Blanchet N."/>
            <person name="Boniface M.C."/>
            <person name="Brunel D."/>
            <person name="Catrice O."/>
            <person name="Chaidir N."/>
            <person name="Claudel C."/>
            <person name="Donnadieu C."/>
            <person name="Faraut T."/>
            <person name="Fievet G."/>
            <person name="Helmstetter N."/>
            <person name="King M."/>
            <person name="Knapp S.J."/>
            <person name="Lai Z."/>
            <person name="Le Paslier M.C."/>
            <person name="Lippi Y."/>
            <person name="Lorenzon L."/>
            <person name="Mandel J.R."/>
            <person name="Marage G."/>
            <person name="Marchand G."/>
            <person name="Marquand E."/>
            <person name="Bret-Mestries E."/>
            <person name="Morien E."/>
            <person name="Nambeesan S."/>
            <person name="Nguyen T."/>
            <person name="Pegot-Espagnet P."/>
            <person name="Pouilly N."/>
            <person name="Raftis F."/>
            <person name="Sallet E."/>
            <person name="Schiex T."/>
            <person name="Thomas J."/>
            <person name="Vandecasteele C."/>
            <person name="Vares D."/>
            <person name="Vear F."/>
            <person name="Vautrin S."/>
            <person name="Crespi M."/>
            <person name="Mangin B."/>
            <person name="Burke J.M."/>
            <person name="Salse J."/>
            <person name="Munos S."/>
            <person name="Vincourt P."/>
            <person name="Rieseberg L.H."/>
            <person name="Langlade N.B."/>
        </authorList>
    </citation>
    <scope>NUCLEOTIDE SEQUENCE [LARGE SCALE GENOMIC DNA]</scope>
    <source>
        <strain evidence="2">cv. SF193</strain>
    </source>
</reference>
<protein>
    <submittedName>
        <fullName evidence="1">Uncharacterized protein</fullName>
    </submittedName>
</protein>
<keyword evidence="2" id="KW-1185">Reference proteome</keyword>
<organism evidence="1 2">
    <name type="scientific">Helianthus annuus</name>
    <name type="common">Common sunflower</name>
    <dbReference type="NCBI Taxonomy" id="4232"/>
    <lineage>
        <taxon>Eukaryota</taxon>
        <taxon>Viridiplantae</taxon>
        <taxon>Streptophyta</taxon>
        <taxon>Embryophyta</taxon>
        <taxon>Tracheophyta</taxon>
        <taxon>Spermatophyta</taxon>
        <taxon>Magnoliopsida</taxon>
        <taxon>eudicotyledons</taxon>
        <taxon>Gunneridae</taxon>
        <taxon>Pentapetalae</taxon>
        <taxon>asterids</taxon>
        <taxon>campanulids</taxon>
        <taxon>Asterales</taxon>
        <taxon>Asteraceae</taxon>
        <taxon>Asteroideae</taxon>
        <taxon>Heliantheae alliance</taxon>
        <taxon>Heliantheae</taxon>
        <taxon>Helianthus</taxon>
    </lineage>
</organism>
<name>A0A251RY44_HELAN</name>
<dbReference type="EMBL" id="CM007905">
    <property type="protein sequence ID" value="OTF91162.1"/>
    <property type="molecule type" value="Genomic_DNA"/>
</dbReference>
<accession>A0A251RY44</accession>
<dbReference type="AlphaFoldDB" id="A0A251RY44"/>
<evidence type="ECO:0000313" key="1">
    <source>
        <dbReference type="EMBL" id="OTF91162.1"/>
    </source>
</evidence>
<dbReference type="Proteomes" id="UP000215914">
    <property type="component" value="Chromosome 16"/>
</dbReference>
<dbReference type="InParanoid" id="A0A251RY44"/>
<dbReference type="STRING" id="4232.A0A251RY44"/>
<sequence length="157" mass="17888">MRQVLGSSIDKINNSCVLFFCWSSWRLMKGLIVSKCLLSGLFDFSKVADKLDPITALVFSWQKIEFELWIALLDEVQARFDTDVCQLWFPLYLVLQQGCYEDTENCTDSTRNYTATPVKMTCRVWRSSFVLPALVNSKGTFNLFMPSMATSAHGLVS</sequence>